<evidence type="ECO:0000256" key="2">
    <source>
        <dbReference type="ARBA" id="ARBA00022692"/>
    </source>
</evidence>
<feature type="transmembrane region" description="Helical" evidence="5">
    <location>
        <begin position="86"/>
        <end position="103"/>
    </location>
</feature>
<evidence type="ECO:0000256" key="1">
    <source>
        <dbReference type="ARBA" id="ARBA00004141"/>
    </source>
</evidence>
<evidence type="ECO:0000313" key="6">
    <source>
        <dbReference type="EnsemblPlants" id="AUR62005333-RA:cds"/>
    </source>
</evidence>
<feature type="transmembrane region" description="Helical" evidence="5">
    <location>
        <begin position="60"/>
        <end position="80"/>
    </location>
</feature>
<feature type="transmembrane region" description="Helical" evidence="5">
    <location>
        <begin position="115"/>
        <end position="133"/>
    </location>
</feature>
<dbReference type="AlphaFoldDB" id="A0A803L0E5"/>
<organism evidence="6 7">
    <name type="scientific">Chenopodium quinoa</name>
    <name type="common">Quinoa</name>
    <dbReference type="NCBI Taxonomy" id="63459"/>
    <lineage>
        <taxon>Eukaryota</taxon>
        <taxon>Viridiplantae</taxon>
        <taxon>Streptophyta</taxon>
        <taxon>Embryophyta</taxon>
        <taxon>Tracheophyta</taxon>
        <taxon>Spermatophyta</taxon>
        <taxon>Magnoliopsida</taxon>
        <taxon>eudicotyledons</taxon>
        <taxon>Gunneridae</taxon>
        <taxon>Pentapetalae</taxon>
        <taxon>Caryophyllales</taxon>
        <taxon>Chenopodiaceae</taxon>
        <taxon>Chenopodioideae</taxon>
        <taxon>Atripliceae</taxon>
        <taxon>Chenopodium</taxon>
    </lineage>
</organism>
<keyword evidence="7" id="KW-1185">Reference proteome</keyword>
<proteinExistence type="predicted"/>
<name>A0A803L0E5_CHEQI</name>
<reference evidence="6" key="1">
    <citation type="journal article" date="2017" name="Nature">
        <title>The genome of Chenopodium quinoa.</title>
        <authorList>
            <person name="Jarvis D.E."/>
            <person name="Ho Y.S."/>
            <person name="Lightfoot D.J."/>
            <person name="Schmoeckel S.M."/>
            <person name="Li B."/>
            <person name="Borm T.J.A."/>
            <person name="Ohyanagi H."/>
            <person name="Mineta K."/>
            <person name="Michell C.T."/>
            <person name="Saber N."/>
            <person name="Kharbatia N.M."/>
            <person name="Rupper R.R."/>
            <person name="Sharp A.R."/>
            <person name="Dally N."/>
            <person name="Boughton B.A."/>
            <person name="Woo Y.H."/>
            <person name="Gao G."/>
            <person name="Schijlen E.G.W.M."/>
            <person name="Guo X."/>
            <person name="Momin A.A."/>
            <person name="Negrao S."/>
            <person name="Al-Babili S."/>
            <person name="Gehring C."/>
            <person name="Roessner U."/>
            <person name="Jung C."/>
            <person name="Murphy K."/>
            <person name="Arold S.T."/>
            <person name="Gojobori T."/>
            <person name="van der Linden C.G."/>
            <person name="van Loo E.N."/>
            <person name="Jellen E.N."/>
            <person name="Maughan P.J."/>
            <person name="Tester M."/>
        </authorList>
    </citation>
    <scope>NUCLEOTIDE SEQUENCE [LARGE SCALE GENOMIC DNA]</scope>
    <source>
        <strain evidence="6">cv. PI 614886</strain>
    </source>
</reference>
<reference evidence="6" key="2">
    <citation type="submission" date="2021-03" db="UniProtKB">
        <authorList>
            <consortium name="EnsemblPlants"/>
        </authorList>
    </citation>
    <scope>IDENTIFICATION</scope>
</reference>
<keyword evidence="3 5" id="KW-1133">Transmembrane helix</keyword>
<keyword evidence="2 5" id="KW-0812">Transmembrane</keyword>
<dbReference type="SUPFAM" id="SSF103481">
    <property type="entry name" value="Multidrug resistance efflux transporter EmrE"/>
    <property type="match status" value="1"/>
</dbReference>
<feature type="transmembrane region" description="Helical" evidence="5">
    <location>
        <begin position="352"/>
        <end position="372"/>
    </location>
</feature>
<keyword evidence="4 5" id="KW-0472">Membrane</keyword>
<evidence type="ECO:0000256" key="4">
    <source>
        <dbReference type="ARBA" id="ARBA00023136"/>
    </source>
</evidence>
<dbReference type="EnsemblPlants" id="AUR62005333-RA">
    <property type="protein sequence ID" value="AUR62005333-RA:cds"/>
    <property type="gene ID" value="AUR62005333"/>
</dbReference>
<feature type="transmembrane region" description="Helical" evidence="5">
    <location>
        <begin position="32"/>
        <end position="51"/>
    </location>
</feature>
<evidence type="ECO:0000256" key="5">
    <source>
        <dbReference type="SAM" id="Phobius"/>
    </source>
</evidence>
<protein>
    <recommendedName>
        <fullName evidence="8">WAT1-related protein</fullName>
    </recommendedName>
</protein>
<dbReference type="GO" id="GO:0022857">
    <property type="term" value="F:transmembrane transporter activity"/>
    <property type="evidence" value="ECO:0007669"/>
    <property type="project" value="InterPro"/>
</dbReference>
<evidence type="ECO:0008006" key="8">
    <source>
        <dbReference type="Google" id="ProtNLM"/>
    </source>
</evidence>
<dbReference type="Gramene" id="AUR62005333-RA">
    <property type="protein sequence ID" value="AUR62005333-RA:cds"/>
    <property type="gene ID" value="AUR62005333"/>
</dbReference>
<accession>A0A803L0E5</accession>
<comment type="subcellular location">
    <subcellularLocation>
        <location evidence="1">Membrane</location>
        <topology evidence="1">Multi-pass membrane protein</topology>
    </subcellularLocation>
</comment>
<feature type="transmembrane region" description="Helical" evidence="5">
    <location>
        <begin position="292"/>
        <end position="314"/>
    </location>
</feature>
<dbReference type="OMA" id="CFLSINY"/>
<feature type="transmembrane region" description="Helical" evidence="5">
    <location>
        <begin position="265"/>
        <end position="286"/>
    </location>
</feature>
<feature type="transmembrane region" description="Helical" evidence="5">
    <location>
        <begin position="326"/>
        <end position="346"/>
    </location>
</feature>
<dbReference type="PANTHER" id="PTHR31218">
    <property type="entry name" value="WAT1-RELATED PROTEIN"/>
    <property type="match status" value="1"/>
</dbReference>
<dbReference type="Proteomes" id="UP000596660">
    <property type="component" value="Unplaced"/>
</dbReference>
<sequence>MVIILLTMELMDVGCNTLSKAAMAKGMSSSIFTTYTHGIAFFFLIPLSFLFHRKTPSPHISVAMIFRLFLLGVLCSPTLASAMNNLSPAFTFIMGIIFRMEVLNLRAQSSLLKSLGTLVSIGGAFIVTLYQGMPINIFSSSPTQFSLHSLLNANETQPNWALGGLYLFGSSIFLSLTYVTKLGAWGVLVFLLVASRGRDGGWWCGDGVGVCCYEEGKVLLRGSRNCEGVWACVGFDRVEAVSNGVVLVFGMREATWIARDFHSEILITLISFFFETIVAAIVTFLAEDDTSVWTPSINIVWIAILFGALEVGVVNTVQTWACGKKGPLFVAMFKPLQMIIAVVMGVSFLGDILHLGSLIGGTVIAIGFYTVMKGKAEEESEKEVVENRLTYSSEEEDSASHKEPLLQNIMNV</sequence>
<evidence type="ECO:0000256" key="3">
    <source>
        <dbReference type="ARBA" id="ARBA00022989"/>
    </source>
</evidence>
<dbReference type="GO" id="GO:0016020">
    <property type="term" value="C:membrane"/>
    <property type="evidence" value="ECO:0007669"/>
    <property type="project" value="InterPro"/>
</dbReference>
<dbReference type="InterPro" id="IPR037185">
    <property type="entry name" value="EmrE-like"/>
</dbReference>
<feature type="transmembrane region" description="Helical" evidence="5">
    <location>
        <begin position="165"/>
        <end position="193"/>
    </location>
</feature>
<evidence type="ECO:0000313" key="7">
    <source>
        <dbReference type="Proteomes" id="UP000596660"/>
    </source>
</evidence>
<dbReference type="InterPro" id="IPR030184">
    <property type="entry name" value="WAT1-related"/>
</dbReference>